<comment type="similarity">
    <text evidence="3 12 15">Belongs to the phosphoglycerate kinase family.</text>
</comment>
<dbReference type="InterPro" id="IPR015911">
    <property type="entry name" value="Phosphoglycerate_kinase_CS"/>
</dbReference>
<dbReference type="GO" id="GO:0005524">
    <property type="term" value="F:ATP binding"/>
    <property type="evidence" value="ECO:0007669"/>
    <property type="project" value="UniProtKB-KW"/>
</dbReference>
<dbReference type="InterPro" id="IPR001576">
    <property type="entry name" value="Phosphoglycerate_kinase"/>
</dbReference>
<feature type="binding site" evidence="12 14">
    <location>
        <position position="327"/>
    </location>
    <ligand>
        <name>ATP</name>
        <dbReference type="ChEBI" id="CHEBI:30616"/>
    </ligand>
</feature>
<feature type="binding site" evidence="12 14">
    <location>
        <position position="205"/>
    </location>
    <ligand>
        <name>ATP</name>
        <dbReference type="ChEBI" id="CHEBI:30616"/>
    </ligand>
</feature>
<protein>
    <recommendedName>
        <fullName evidence="6 12">Phosphoglycerate kinase</fullName>
        <ecNumber evidence="5 12">2.7.2.3</ecNumber>
    </recommendedName>
</protein>
<evidence type="ECO:0000256" key="7">
    <source>
        <dbReference type="ARBA" id="ARBA00022679"/>
    </source>
</evidence>
<keyword evidence="7 12" id="KW-0808">Transferase</keyword>
<comment type="subcellular location">
    <subcellularLocation>
        <location evidence="12">Cytoplasm</location>
    </subcellularLocation>
</comment>
<evidence type="ECO:0000313" key="19">
    <source>
        <dbReference type="Proteomes" id="UP001281731"/>
    </source>
</evidence>
<dbReference type="GO" id="GO:0043531">
    <property type="term" value="F:ADP binding"/>
    <property type="evidence" value="ECO:0007669"/>
    <property type="project" value="TreeGrafter"/>
</dbReference>
<comment type="pathway">
    <text evidence="2 12">Carbohydrate degradation; glycolysis; pyruvate from D-glyceraldehyde 3-phosphate: step 2/5.</text>
</comment>
<dbReference type="GO" id="GO:0004618">
    <property type="term" value="F:phosphoglycerate kinase activity"/>
    <property type="evidence" value="ECO:0007669"/>
    <property type="project" value="UniProtKB-UniRule"/>
</dbReference>
<evidence type="ECO:0000313" key="17">
    <source>
        <dbReference type="EMBL" id="MDY5154564.1"/>
    </source>
</evidence>
<dbReference type="Pfam" id="PF00162">
    <property type="entry name" value="PGK"/>
    <property type="match status" value="1"/>
</dbReference>
<dbReference type="PRINTS" id="PR00477">
    <property type="entry name" value="PHGLYCKINASE"/>
</dbReference>
<dbReference type="GO" id="GO:0006094">
    <property type="term" value="P:gluconeogenesis"/>
    <property type="evidence" value="ECO:0007669"/>
    <property type="project" value="TreeGrafter"/>
</dbReference>
<dbReference type="RefSeq" id="WP_022866362.1">
    <property type="nucleotide sequence ID" value="NZ_JAWNFT010000001.1"/>
</dbReference>
<evidence type="ECO:0000256" key="15">
    <source>
        <dbReference type="RuleBase" id="RU000532"/>
    </source>
</evidence>
<dbReference type="Proteomes" id="UP001275049">
    <property type="component" value="Unassembled WGS sequence"/>
</dbReference>
<keyword evidence="9 12" id="KW-0418">Kinase</keyword>
<comment type="catalytic activity">
    <reaction evidence="1 12 15">
        <text>(2R)-3-phosphoglycerate + ATP = (2R)-3-phospho-glyceroyl phosphate + ADP</text>
        <dbReference type="Rhea" id="RHEA:14801"/>
        <dbReference type="ChEBI" id="CHEBI:30616"/>
        <dbReference type="ChEBI" id="CHEBI:57604"/>
        <dbReference type="ChEBI" id="CHEBI:58272"/>
        <dbReference type="ChEBI" id="CHEBI:456216"/>
        <dbReference type="EC" id="2.7.2.3"/>
    </reaction>
</comment>
<feature type="binding site" evidence="13">
    <location>
        <position position="155"/>
    </location>
    <ligand>
        <name>(2R)-3-phosphoglycerate</name>
        <dbReference type="ChEBI" id="CHEBI:58272"/>
    </ligand>
</feature>
<keyword evidence="18" id="KW-1185">Reference proteome</keyword>
<dbReference type="AlphaFoldDB" id="A0AAW9HX16"/>
<evidence type="ECO:0000256" key="12">
    <source>
        <dbReference type="HAMAP-Rule" id="MF_00145"/>
    </source>
</evidence>
<accession>A0AAW9HX16</accession>
<dbReference type="Gene3D" id="3.40.50.1260">
    <property type="entry name" value="Phosphoglycerate kinase, N-terminal domain"/>
    <property type="match status" value="2"/>
</dbReference>
<dbReference type="InterPro" id="IPR015824">
    <property type="entry name" value="Phosphoglycerate_kinase_N"/>
</dbReference>
<evidence type="ECO:0000256" key="6">
    <source>
        <dbReference type="ARBA" id="ARBA00016471"/>
    </source>
</evidence>
<sequence length="397" mass="42389">MRTIESLGDLAGKKVFVRSDFNVPLDEERNITDDGRIRAALPTITRLLNAGAKVIVTAHLGRPKGEPNPKFTLAPVAKRLGELLGREVPLAKDTIGEDAKAKIAELKDGDIVLLENVRYDKRESSKVDAEREELAKEYAALADVFVSDGFGVVHRKQASVYDIAKLLPSAAGELVAKEIAALTKATANPERPYTVILGGSKVSDKLGVIENLLDKADTLLIGGGMAYTFLRAKGFEIGESIVEEDQIHVARGYIEKATAKGVELLLPVDTVVAEKFDKDSPSSVVASNDIPANEMGMDIGPQTADLFAEKIEESKTIVWNGPVGVFEFPQFAEGTKAIAQAMQDAEGFTVIGGGDSAAAVRTLGFDESKFNHISTGGGASLEFLEGKKLPGIAVLED</sequence>
<evidence type="ECO:0000256" key="2">
    <source>
        <dbReference type="ARBA" id="ARBA00004838"/>
    </source>
</evidence>
<evidence type="ECO:0000256" key="9">
    <source>
        <dbReference type="ARBA" id="ARBA00022777"/>
    </source>
</evidence>
<evidence type="ECO:0000256" key="11">
    <source>
        <dbReference type="ARBA" id="ARBA00023152"/>
    </source>
</evidence>
<feature type="binding site" evidence="13">
    <location>
        <position position="118"/>
    </location>
    <ligand>
        <name>(2R)-3-phosphoglycerate</name>
        <dbReference type="ChEBI" id="CHEBI:58272"/>
    </ligand>
</feature>
<dbReference type="EMBL" id="JAWNGC010000002">
    <property type="protein sequence ID" value="MDY5154564.1"/>
    <property type="molecule type" value="Genomic_DNA"/>
</dbReference>
<name>A0AAW9HX16_9ACTO</name>
<dbReference type="PANTHER" id="PTHR11406">
    <property type="entry name" value="PHOSPHOGLYCERATE KINASE"/>
    <property type="match status" value="1"/>
</dbReference>
<keyword evidence="12" id="KW-0963">Cytoplasm</keyword>
<reference evidence="17 18" key="1">
    <citation type="submission" date="2023-10" db="EMBL/GenBank/DDBJ databases">
        <title>Whole Genome based description of the genera Actinobaculum and Actinotignum reveals a complex phylogenetic relationship within the species included in the genus Actinotignum.</title>
        <authorList>
            <person name="Jensen C.S."/>
            <person name="Dargis R."/>
            <person name="Kemp M."/>
            <person name="Christensen J.J."/>
        </authorList>
    </citation>
    <scope>NUCLEOTIDE SEQUENCE</scope>
    <source>
        <strain evidence="17">SLA_B511</strain>
        <strain evidence="16 18">SLA_B974</strain>
    </source>
</reference>
<feature type="binding site" evidence="12">
    <location>
        <position position="118"/>
    </location>
    <ligand>
        <name>substrate</name>
    </ligand>
</feature>
<evidence type="ECO:0000256" key="8">
    <source>
        <dbReference type="ARBA" id="ARBA00022741"/>
    </source>
</evidence>
<dbReference type="EC" id="2.7.2.3" evidence="5 12"/>
<organism evidence="17 19">
    <name type="scientific">Actinotignum urinale</name>
    <dbReference type="NCBI Taxonomy" id="190146"/>
    <lineage>
        <taxon>Bacteria</taxon>
        <taxon>Bacillati</taxon>
        <taxon>Actinomycetota</taxon>
        <taxon>Actinomycetes</taxon>
        <taxon>Actinomycetales</taxon>
        <taxon>Actinomycetaceae</taxon>
        <taxon>Actinotignum</taxon>
    </lineage>
</organism>
<dbReference type="PIRSF" id="PIRSF000724">
    <property type="entry name" value="Pgk"/>
    <property type="match status" value="1"/>
</dbReference>
<dbReference type="FunFam" id="3.40.50.1260:FF:000006">
    <property type="entry name" value="Phosphoglycerate kinase"/>
    <property type="match status" value="1"/>
</dbReference>
<dbReference type="Proteomes" id="UP001281731">
    <property type="component" value="Unassembled WGS sequence"/>
</dbReference>
<evidence type="ECO:0000256" key="5">
    <source>
        <dbReference type="ARBA" id="ARBA00013061"/>
    </source>
</evidence>
<dbReference type="GO" id="GO:0006096">
    <property type="term" value="P:glycolytic process"/>
    <property type="evidence" value="ECO:0007669"/>
    <property type="project" value="UniProtKB-UniRule"/>
</dbReference>
<comment type="subunit">
    <text evidence="4 12">Monomer.</text>
</comment>
<dbReference type="GO" id="GO:0005829">
    <property type="term" value="C:cytosol"/>
    <property type="evidence" value="ECO:0007669"/>
    <property type="project" value="UniProtKB-ARBA"/>
</dbReference>
<feature type="binding site" evidence="12 14">
    <location>
        <begin position="353"/>
        <end position="356"/>
    </location>
    <ligand>
        <name>ATP</name>
        <dbReference type="ChEBI" id="CHEBI:30616"/>
    </ligand>
</feature>
<feature type="binding site" evidence="12">
    <location>
        <position position="36"/>
    </location>
    <ligand>
        <name>substrate</name>
    </ligand>
</feature>
<gene>
    <name evidence="12" type="primary">pgk</name>
    <name evidence="17" type="ORF">R6G80_02340</name>
    <name evidence="16" type="ORF">R6G86_06220</name>
</gene>
<dbReference type="InterPro" id="IPR036043">
    <property type="entry name" value="Phosphoglycerate_kinase_sf"/>
</dbReference>
<dbReference type="FunFam" id="3.40.50.1260:FF:000003">
    <property type="entry name" value="Phosphoglycerate kinase"/>
    <property type="match status" value="1"/>
</dbReference>
<feature type="binding site" evidence="12 13">
    <location>
        <begin position="59"/>
        <end position="62"/>
    </location>
    <ligand>
        <name>substrate</name>
    </ligand>
</feature>
<evidence type="ECO:0000256" key="14">
    <source>
        <dbReference type="PIRSR" id="PIRSR000724-2"/>
    </source>
</evidence>
<evidence type="ECO:0000313" key="18">
    <source>
        <dbReference type="Proteomes" id="UP001275049"/>
    </source>
</evidence>
<feature type="binding site" evidence="13">
    <location>
        <position position="36"/>
    </location>
    <ligand>
        <name>(2R)-3-phosphoglycerate</name>
        <dbReference type="ChEBI" id="CHEBI:58272"/>
    </ligand>
</feature>
<dbReference type="PANTHER" id="PTHR11406:SF23">
    <property type="entry name" value="PHOSPHOGLYCERATE KINASE 1, CHLOROPLASTIC-RELATED"/>
    <property type="match status" value="1"/>
</dbReference>
<evidence type="ECO:0000256" key="3">
    <source>
        <dbReference type="ARBA" id="ARBA00008982"/>
    </source>
</evidence>
<proteinExistence type="inferred from homology"/>
<dbReference type="SUPFAM" id="SSF53748">
    <property type="entry name" value="Phosphoglycerate kinase"/>
    <property type="match status" value="1"/>
</dbReference>
<evidence type="ECO:0000256" key="4">
    <source>
        <dbReference type="ARBA" id="ARBA00011245"/>
    </source>
</evidence>
<keyword evidence="11 12" id="KW-0324">Glycolysis</keyword>
<feature type="binding site" evidence="12">
    <location>
        <position position="296"/>
    </location>
    <ligand>
        <name>ATP</name>
        <dbReference type="ChEBI" id="CHEBI:30616"/>
    </ligand>
</feature>
<dbReference type="HAMAP" id="MF_00145">
    <property type="entry name" value="Phosphoglyc_kinase"/>
    <property type="match status" value="1"/>
</dbReference>
<evidence type="ECO:0000313" key="16">
    <source>
        <dbReference type="EMBL" id="MDY5133329.1"/>
    </source>
</evidence>
<dbReference type="PROSITE" id="PS00111">
    <property type="entry name" value="PGLYCERATE_KINASE"/>
    <property type="match status" value="1"/>
</dbReference>
<dbReference type="EMBL" id="JAWNGA010000010">
    <property type="protein sequence ID" value="MDY5133329.1"/>
    <property type="molecule type" value="Genomic_DNA"/>
</dbReference>
<evidence type="ECO:0000256" key="1">
    <source>
        <dbReference type="ARBA" id="ARBA00000642"/>
    </source>
</evidence>
<evidence type="ECO:0000256" key="13">
    <source>
        <dbReference type="PIRSR" id="PIRSR000724-1"/>
    </source>
</evidence>
<feature type="binding site" evidence="12">
    <location>
        <position position="155"/>
    </location>
    <ligand>
        <name>substrate</name>
    </ligand>
</feature>
<feature type="binding site" evidence="12 13">
    <location>
        <begin position="20"/>
        <end position="22"/>
    </location>
    <ligand>
        <name>substrate</name>
    </ligand>
</feature>
<evidence type="ECO:0000256" key="10">
    <source>
        <dbReference type="ARBA" id="ARBA00022840"/>
    </source>
</evidence>
<keyword evidence="10 12" id="KW-0067">ATP-binding</keyword>
<dbReference type="CDD" id="cd00318">
    <property type="entry name" value="Phosphoglycerate_kinase"/>
    <property type="match status" value="1"/>
</dbReference>
<keyword evidence="8 12" id="KW-0547">Nucleotide-binding</keyword>
<comment type="caution">
    <text evidence="17">The sequence shown here is derived from an EMBL/GenBank/DDBJ whole genome shotgun (WGS) entry which is preliminary data.</text>
</comment>